<reference evidence="1 2" key="1">
    <citation type="submission" date="2018-01" db="EMBL/GenBank/DDBJ databases">
        <title>Draft genome sequence of Jishengella sp. NA12.</title>
        <authorList>
            <person name="Sahin N."/>
            <person name="Ay H."/>
            <person name="Saygin H."/>
        </authorList>
    </citation>
    <scope>NUCLEOTIDE SEQUENCE [LARGE SCALE GENOMIC DNA]</scope>
    <source>
        <strain evidence="1 2">NA12</strain>
    </source>
</reference>
<protein>
    <submittedName>
        <fullName evidence="1">Uncharacterized protein</fullName>
    </submittedName>
</protein>
<proteinExistence type="predicted"/>
<dbReference type="Proteomes" id="UP000248924">
    <property type="component" value="Unassembled WGS sequence"/>
</dbReference>
<evidence type="ECO:0000313" key="2">
    <source>
        <dbReference type="Proteomes" id="UP000248924"/>
    </source>
</evidence>
<sequence length="302" mass="33028">MVKAELVVEVTDHAALEQAALDDIDATPFRAPAGHSVADVRAEARQDVQGDPAGAVAWLVHVDDVIADVPGVVVVDSTQQVFDGESIPAAVPAAPDFATLFPLCRCGKGDCTACSGYQLTPRTSMILWAVAQILADQAYDDVNEHGDAPVIEEGEWSLLASYPRITWRQDAVWRRQAARAFDDLTGDLEAGRIPTPTCPGEEMALHLILRAGQDAHQDGWGVAPSDLARLPSHPDDYDWDITSEVLLEDDDILNLFDAQLDGVEDPDSEYNRSTGMGDYRPAVWFRPFPEATPRDGRRPFRR</sequence>
<evidence type="ECO:0000313" key="1">
    <source>
        <dbReference type="EMBL" id="PZG22142.1"/>
    </source>
</evidence>
<organism evidence="1 2">
    <name type="scientific">Micromonospora craterilacus</name>
    <dbReference type="NCBI Taxonomy" id="1655439"/>
    <lineage>
        <taxon>Bacteria</taxon>
        <taxon>Bacillati</taxon>
        <taxon>Actinomycetota</taxon>
        <taxon>Actinomycetes</taxon>
        <taxon>Micromonosporales</taxon>
        <taxon>Micromonosporaceae</taxon>
        <taxon>Micromonospora</taxon>
    </lineage>
</organism>
<name>A0A2W2ED85_9ACTN</name>
<keyword evidence="2" id="KW-1185">Reference proteome</keyword>
<dbReference type="EMBL" id="POTY01000022">
    <property type="protein sequence ID" value="PZG22142.1"/>
    <property type="molecule type" value="Genomic_DNA"/>
</dbReference>
<comment type="caution">
    <text evidence="1">The sequence shown here is derived from an EMBL/GenBank/DDBJ whole genome shotgun (WGS) entry which is preliminary data.</text>
</comment>
<gene>
    <name evidence="1" type="ORF">C1I95_06020</name>
</gene>
<accession>A0A2W2ED85</accession>
<dbReference type="AlphaFoldDB" id="A0A2W2ED85"/>